<evidence type="ECO:0000256" key="5">
    <source>
        <dbReference type="RuleBase" id="RU000363"/>
    </source>
</evidence>
<evidence type="ECO:0000313" key="7">
    <source>
        <dbReference type="EMBL" id="QJR11884.1"/>
    </source>
</evidence>
<evidence type="ECO:0000313" key="8">
    <source>
        <dbReference type="Proteomes" id="UP000501534"/>
    </source>
</evidence>
<accession>A0A6M4GZC8</accession>
<dbReference type="InterPro" id="IPR051721">
    <property type="entry name" value="Biopterin_syn/organic_redct"/>
</dbReference>
<dbReference type="SUPFAM" id="SSF51735">
    <property type="entry name" value="NAD(P)-binding Rossmann-fold domains"/>
    <property type="match status" value="1"/>
</dbReference>
<dbReference type="InterPro" id="IPR036291">
    <property type="entry name" value="NAD(P)-bd_dom_sf"/>
</dbReference>
<evidence type="ECO:0000259" key="6">
    <source>
        <dbReference type="SMART" id="SM00822"/>
    </source>
</evidence>
<keyword evidence="4 7" id="KW-0560">Oxidoreductase</keyword>
<keyword evidence="2" id="KW-0963">Cytoplasm</keyword>
<reference evidence="7 8" key="1">
    <citation type="submission" date="2020-04" db="EMBL/GenBank/DDBJ databases">
        <title>Usitatibacter rugosus gen. nov., sp. nov. and Usitatibacter palustris sp. nov., novel members of Usitatibacteraceae fam. nov. within the order Nitrosomonadales isolated from soil.</title>
        <authorList>
            <person name="Huber K.J."/>
            <person name="Neumann-Schaal M."/>
            <person name="Geppert A."/>
            <person name="Luckner M."/>
            <person name="Wanner G."/>
            <person name="Overmann J."/>
        </authorList>
    </citation>
    <scope>NUCLEOTIDE SEQUENCE [LARGE SCALE GENOMIC DNA]</scope>
    <source>
        <strain evidence="7 8">0125_3</strain>
    </source>
</reference>
<dbReference type="EMBL" id="CP053069">
    <property type="protein sequence ID" value="QJR11884.1"/>
    <property type="molecule type" value="Genomic_DNA"/>
</dbReference>
<dbReference type="PANTHER" id="PTHR44085">
    <property type="entry name" value="SEPIAPTERIN REDUCTASE"/>
    <property type="match status" value="1"/>
</dbReference>
<protein>
    <submittedName>
        <fullName evidence="7">Benzil reductase ((S)-benzoin forming)</fullName>
        <ecNumber evidence="7">1.1.1.320</ecNumber>
    </submittedName>
</protein>
<evidence type="ECO:0000256" key="2">
    <source>
        <dbReference type="ARBA" id="ARBA00022490"/>
    </source>
</evidence>
<dbReference type="Gene3D" id="3.40.50.720">
    <property type="entry name" value="NAD(P)-binding Rossmann-like Domain"/>
    <property type="match status" value="1"/>
</dbReference>
<dbReference type="InterPro" id="IPR002347">
    <property type="entry name" value="SDR_fam"/>
</dbReference>
<organism evidence="7 8">
    <name type="scientific">Usitatibacter rugosus</name>
    <dbReference type="NCBI Taxonomy" id="2732067"/>
    <lineage>
        <taxon>Bacteria</taxon>
        <taxon>Pseudomonadati</taxon>
        <taxon>Pseudomonadota</taxon>
        <taxon>Betaproteobacteria</taxon>
        <taxon>Nitrosomonadales</taxon>
        <taxon>Usitatibacteraceae</taxon>
        <taxon>Usitatibacter</taxon>
    </lineage>
</organism>
<gene>
    <name evidence="7" type="primary">yueD</name>
    <name evidence="7" type="ORF">DSM104443_02967</name>
</gene>
<keyword evidence="8" id="KW-1185">Reference proteome</keyword>
<proteinExistence type="inferred from homology"/>
<dbReference type="GO" id="GO:0006729">
    <property type="term" value="P:tetrahydrobiopterin biosynthetic process"/>
    <property type="evidence" value="ECO:0007669"/>
    <property type="project" value="TreeGrafter"/>
</dbReference>
<dbReference type="PANTHER" id="PTHR44085:SF2">
    <property type="entry name" value="SEPIAPTERIN REDUCTASE"/>
    <property type="match status" value="1"/>
</dbReference>
<evidence type="ECO:0000256" key="4">
    <source>
        <dbReference type="ARBA" id="ARBA00023002"/>
    </source>
</evidence>
<dbReference type="PRINTS" id="PR00081">
    <property type="entry name" value="GDHRDH"/>
</dbReference>
<dbReference type="KEGG" id="uru:DSM104443_02967"/>
<name>A0A6M4GZC8_9PROT</name>
<evidence type="ECO:0000256" key="3">
    <source>
        <dbReference type="ARBA" id="ARBA00022857"/>
    </source>
</evidence>
<comment type="subcellular location">
    <subcellularLocation>
        <location evidence="1">Cytoplasm</location>
    </subcellularLocation>
</comment>
<dbReference type="GO" id="GO:0005737">
    <property type="term" value="C:cytoplasm"/>
    <property type="evidence" value="ECO:0007669"/>
    <property type="project" value="UniProtKB-SubCell"/>
</dbReference>
<dbReference type="Pfam" id="PF00106">
    <property type="entry name" value="adh_short"/>
    <property type="match status" value="1"/>
</dbReference>
<feature type="domain" description="Ketoreductase" evidence="6">
    <location>
        <begin position="2"/>
        <end position="185"/>
    </location>
</feature>
<comment type="similarity">
    <text evidence="5">Belongs to the short-chain dehydrogenases/reductases (SDR) family.</text>
</comment>
<dbReference type="EC" id="1.1.1.320" evidence="7"/>
<sequence length="252" mass="26799">MNLYIITGTTQGLGKALAAQVGESADNELITLGRSPDAPVRGGAHLGVDLADTKALEEVCDRIELRIRGKRYAKAVLVNNAGVVSPVGPIEKADGAELERNLAVNLVAPMLLMRRFLRATEGVALLRRIINISSGAGRRPIAGWAAYCAAKAGLDMATRTIALDCEARHKPVEVVSLAPGVIDTQMQGVVRSAEVADFPDLERFKELHAQGQLRNADDVARDILRLESEGRLAGEPVADLREVAARGAAAAR</sequence>
<dbReference type="RefSeq" id="WP_171093603.1">
    <property type="nucleotide sequence ID" value="NZ_CP053069.1"/>
</dbReference>
<dbReference type="AlphaFoldDB" id="A0A6M4GZC8"/>
<keyword evidence="3" id="KW-0521">NADP</keyword>
<dbReference type="SMART" id="SM00822">
    <property type="entry name" value="PKS_KR"/>
    <property type="match status" value="1"/>
</dbReference>
<dbReference type="InterPro" id="IPR057326">
    <property type="entry name" value="KR_dom"/>
</dbReference>
<evidence type="ECO:0000256" key="1">
    <source>
        <dbReference type="ARBA" id="ARBA00004496"/>
    </source>
</evidence>
<dbReference type="PRINTS" id="PR00080">
    <property type="entry name" value="SDRFAMILY"/>
</dbReference>
<dbReference type="Proteomes" id="UP000501534">
    <property type="component" value="Chromosome"/>
</dbReference>
<dbReference type="GO" id="GO:0004757">
    <property type="term" value="F:sepiapterin reductase (NADP+) activity"/>
    <property type="evidence" value="ECO:0007669"/>
    <property type="project" value="TreeGrafter"/>
</dbReference>